<reference evidence="1" key="2">
    <citation type="submission" date="2020-11" db="EMBL/GenBank/DDBJ databases">
        <authorList>
            <consortium name="DOE Joint Genome Institute"/>
            <person name="Kuo A."/>
            <person name="Miyauchi S."/>
            <person name="Kiss E."/>
            <person name="Drula E."/>
            <person name="Kohler A."/>
            <person name="Sanchez-Garcia M."/>
            <person name="Andreopoulos B."/>
            <person name="Barry K.W."/>
            <person name="Bonito G."/>
            <person name="Buee M."/>
            <person name="Carver A."/>
            <person name="Chen C."/>
            <person name="Cichocki N."/>
            <person name="Clum A."/>
            <person name="Culley D."/>
            <person name="Crous P.W."/>
            <person name="Fauchery L."/>
            <person name="Girlanda M."/>
            <person name="Hayes R."/>
            <person name="Keri Z."/>
            <person name="Labutti K."/>
            <person name="Lipzen A."/>
            <person name="Lombard V."/>
            <person name="Magnuson J."/>
            <person name="Maillard F."/>
            <person name="Morin E."/>
            <person name="Murat C."/>
            <person name="Nolan M."/>
            <person name="Ohm R."/>
            <person name="Pangilinan J."/>
            <person name="Pereira M."/>
            <person name="Perotto S."/>
            <person name="Peter M."/>
            <person name="Riley R."/>
            <person name="Sitrit Y."/>
            <person name="Stielow B."/>
            <person name="Szollosi G."/>
            <person name="Zifcakova L."/>
            <person name="Stursova M."/>
            <person name="Spatafora J.W."/>
            <person name="Tedersoo L."/>
            <person name="Vaario L.-M."/>
            <person name="Yamada A."/>
            <person name="Yan M."/>
            <person name="Wang P."/>
            <person name="Xu J."/>
            <person name="Bruns T."/>
            <person name="Baldrian P."/>
            <person name="Vilgalys R."/>
            <person name="Henrissat B."/>
            <person name="Grigoriev I.V."/>
            <person name="Hibbett D."/>
            <person name="Nagy L.G."/>
            <person name="Martin F.M."/>
        </authorList>
    </citation>
    <scope>NUCLEOTIDE SEQUENCE</scope>
    <source>
        <strain evidence="1">UH-Tt-Lm1</strain>
    </source>
</reference>
<dbReference type="Proteomes" id="UP000736335">
    <property type="component" value="Unassembled WGS sequence"/>
</dbReference>
<dbReference type="AlphaFoldDB" id="A0A9P6HDP4"/>
<keyword evidence="2" id="KW-1185">Reference proteome</keyword>
<proteinExistence type="predicted"/>
<gene>
    <name evidence="1" type="ORF">BJ322DRAFT_1218688</name>
</gene>
<dbReference type="EMBL" id="WIUZ02000007">
    <property type="protein sequence ID" value="KAF9784926.1"/>
    <property type="molecule type" value="Genomic_DNA"/>
</dbReference>
<dbReference type="InterPro" id="IPR032675">
    <property type="entry name" value="LRR_dom_sf"/>
</dbReference>
<evidence type="ECO:0008006" key="3">
    <source>
        <dbReference type="Google" id="ProtNLM"/>
    </source>
</evidence>
<name>A0A9P6HDP4_9AGAM</name>
<reference evidence="1" key="1">
    <citation type="journal article" date="2020" name="Nat. Commun.">
        <title>Large-scale genome sequencing of mycorrhizal fungi provides insights into the early evolution of symbiotic traits.</title>
        <authorList>
            <person name="Miyauchi S."/>
            <person name="Kiss E."/>
            <person name="Kuo A."/>
            <person name="Drula E."/>
            <person name="Kohler A."/>
            <person name="Sanchez-Garcia M."/>
            <person name="Morin E."/>
            <person name="Andreopoulos B."/>
            <person name="Barry K.W."/>
            <person name="Bonito G."/>
            <person name="Buee M."/>
            <person name="Carver A."/>
            <person name="Chen C."/>
            <person name="Cichocki N."/>
            <person name="Clum A."/>
            <person name="Culley D."/>
            <person name="Crous P.W."/>
            <person name="Fauchery L."/>
            <person name="Girlanda M."/>
            <person name="Hayes R.D."/>
            <person name="Keri Z."/>
            <person name="LaButti K."/>
            <person name="Lipzen A."/>
            <person name="Lombard V."/>
            <person name="Magnuson J."/>
            <person name="Maillard F."/>
            <person name="Murat C."/>
            <person name="Nolan M."/>
            <person name="Ohm R.A."/>
            <person name="Pangilinan J."/>
            <person name="Pereira M.F."/>
            <person name="Perotto S."/>
            <person name="Peter M."/>
            <person name="Pfister S."/>
            <person name="Riley R."/>
            <person name="Sitrit Y."/>
            <person name="Stielow J.B."/>
            <person name="Szollosi G."/>
            <person name="Zifcakova L."/>
            <person name="Stursova M."/>
            <person name="Spatafora J.W."/>
            <person name="Tedersoo L."/>
            <person name="Vaario L.M."/>
            <person name="Yamada A."/>
            <person name="Yan M."/>
            <person name="Wang P."/>
            <person name="Xu J."/>
            <person name="Bruns T."/>
            <person name="Baldrian P."/>
            <person name="Vilgalys R."/>
            <person name="Dunand C."/>
            <person name="Henrissat B."/>
            <person name="Grigoriev I.V."/>
            <person name="Hibbett D."/>
            <person name="Nagy L.G."/>
            <person name="Martin F.M."/>
        </authorList>
    </citation>
    <scope>NUCLEOTIDE SEQUENCE</scope>
    <source>
        <strain evidence="1">UH-Tt-Lm1</strain>
    </source>
</reference>
<dbReference type="OrthoDB" id="3543113at2759"/>
<comment type="caution">
    <text evidence="1">The sequence shown here is derived from an EMBL/GenBank/DDBJ whole genome shotgun (WGS) entry which is preliminary data.</text>
</comment>
<accession>A0A9P6HDP4</accession>
<evidence type="ECO:0000313" key="1">
    <source>
        <dbReference type="EMBL" id="KAF9784926.1"/>
    </source>
</evidence>
<protein>
    <recommendedName>
        <fullName evidence="3">F-box domain-containing protein</fullName>
    </recommendedName>
</protein>
<dbReference type="SUPFAM" id="SSF52047">
    <property type="entry name" value="RNI-like"/>
    <property type="match status" value="1"/>
</dbReference>
<dbReference type="Gene3D" id="3.80.10.10">
    <property type="entry name" value="Ribonuclease Inhibitor"/>
    <property type="match status" value="1"/>
</dbReference>
<organism evidence="1 2">
    <name type="scientific">Thelephora terrestris</name>
    <dbReference type="NCBI Taxonomy" id="56493"/>
    <lineage>
        <taxon>Eukaryota</taxon>
        <taxon>Fungi</taxon>
        <taxon>Dikarya</taxon>
        <taxon>Basidiomycota</taxon>
        <taxon>Agaricomycotina</taxon>
        <taxon>Agaricomycetes</taxon>
        <taxon>Thelephorales</taxon>
        <taxon>Thelephoraceae</taxon>
        <taxon>Thelephora</taxon>
    </lineage>
</organism>
<evidence type="ECO:0000313" key="2">
    <source>
        <dbReference type="Proteomes" id="UP000736335"/>
    </source>
</evidence>
<sequence>MHHVFEVGEILRLIASCLVYEGREGAVSFACCRKSFSVPTLDTLWGTSSFDLTRVLRTLPRSIWTISRRAFRFLREPSEEEWSRLSVYAWRVRRLTNSGPIILSKAALKLLNMRFSNGCMLPNLREIKWLRTSPEVLGLTLPLVVSPVLTNFRLSIRSRDHTIGAPQLIAASKALTPAYNSLVEIRFCDPTIHDPRIIDTASTILLKCNPEKLRSFHVHSVLSEEAFLHAAQLPNLEAFSVTMDATELEAPLPASMFPSLRSLVIRSTDTRLPLLQAIAHIQSKTFERLTLEFPAATLGTSIPRTLEALRHRSLHQTLSNLTISPEGRFNLDKAFVRPLLLLKELSYLTIGLVCTSPCPYRLSDEDFDGLVKAMPKLESLTFGKFPCSHPANNTIRALASVAKHCKHLKELIIHTNVEAIIDGVSQRENWGSDLTAQEPFSPFVGCPLTNIVFGPCSIPNHQGAAVFALLLLRLFPRLKSVSVSFLTRDGPDPLWQLVDSLVNAYKGVSTVMADAAHFYTAADEVVS</sequence>